<dbReference type="OrthoDB" id="5869605at2759"/>
<dbReference type="WBParaSite" id="GPUH_0000123301-mRNA-1">
    <property type="protein sequence ID" value="GPUH_0000123301-mRNA-1"/>
    <property type="gene ID" value="GPUH_0000123301"/>
</dbReference>
<keyword evidence="2" id="KW-1185">Reference proteome</keyword>
<reference evidence="1 2" key="2">
    <citation type="submission" date="2018-11" db="EMBL/GenBank/DDBJ databases">
        <authorList>
            <consortium name="Pathogen Informatics"/>
        </authorList>
    </citation>
    <scope>NUCLEOTIDE SEQUENCE [LARGE SCALE GENOMIC DNA]</scope>
</reference>
<dbReference type="EMBL" id="UYRT01001427">
    <property type="protein sequence ID" value="VDK29647.1"/>
    <property type="molecule type" value="Genomic_DNA"/>
</dbReference>
<evidence type="ECO:0000313" key="3">
    <source>
        <dbReference type="WBParaSite" id="GPUH_0000123301-mRNA-1"/>
    </source>
</evidence>
<reference evidence="3" key="1">
    <citation type="submission" date="2016-06" db="UniProtKB">
        <authorList>
            <consortium name="WormBaseParasite"/>
        </authorList>
    </citation>
    <scope>IDENTIFICATION</scope>
</reference>
<gene>
    <name evidence="1" type="ORF">GPUH_LOCUS1233</name>
</gene>
<name>A0A183CXP2_9BILA</name>
<evidence type="ECO:0000313" key="1">
    <source>
        <dbReference type="EMBL" id="VDK29647.1"/>
    </source>
</evidence>
<accession>A0A183CXP2</accession>
<proteinExistence type="predicted"/>
<dbReference type="InterPro" id="IPR050235">
    <property type="entry name" value="CK1_Ser-Thr_kinase"/>
</dbReference>
<dbReference type="AlphaFoldDB" id="A0A183CXP2"/>
<organism evidence="3">
    <name type="scientific">Gongylonema pulchrum</name>
    <dbReference type="NCBI Taxonomy" id="637853"/>
    <lineage>
        <taxon>Eukaryota</taxon>
        <taxon>Metazoa</taxon>
        <taxon>Ecdysozoa</taxon>
        <taxon>Nematoda</taxon>
        <taxon>Chromadorea</taxon>
        <taxon>Rhabditida</taxon>
        <taxon>Spirurina</taxon>
        <taxon>Spiruromorpha</taxon>
        <taxon>Spiruroidea</taxon>
        <taxon>Gongylonematidae</taxon>
        <taxon>Gongylonema</taxon>
    </lineage>
</organism>
<dbReference type="Gene3D" id="1.10.510.10">
    <property type="entry name" value="Transferase(Phosphotransferase) domain 1"/>
    <property type="match status" value="1"/>
</dbReference>
<sequence length="143" mass="16923">MQDDLESWIYMSVELFHSDILPWKKIVDREAVLTHKDNFFLLPSSEVYGKAPQGYKSISRYIDNLSFEEEPNYTLIQEIIRNENIDVSLPYDWFGYDLTKRKRRKRALDASDEAGRQSRNAPASPDVVRFKTFYNRVYCKITV</sequence>
<dbReference type="PANTHER" id="PTHR11909">
    <property type="entry name" value="CASEIN KINASE-RELATED"/>
    <property type="match status" value="1"/>
</dbReference>
<dbReference type="Proteomes" id="UP000271098">
    <property type="component" value="Unassembled WGS sequence"/>
</dbReference>
<evidence type="ECO:0000313" key="2">
    <source>
        <dbReference type="Proteomes" id="UP000271098"/>
    </source>
</evidence>
<protein>
    <submittedName>
        <fullName evidence="3">PAZ domain-containing protein</fullName>
    </submittedName>
</protein>